<evidence type="ECO:0000256" key="3">
    <source>
        <dbReference type="ARBA" id="ARBA00022475"/>
    </source>
</evidence>
<keyword evidence="3" id="KW-1003">Cell membrane</keyword>
<keyword evidence="10" id="KW-1185">Reference proteome</keyword>
<dbReference type="GO" id="GO:0005886">
    <property type="term" value="C:plasma membrane"/>
    <property type="evidence" value="ECO:0007669"/>
    <property type="project" value="UniProtKB-SubCell"/>
</dbReference>
<evidence type="ECO:0000259" key="8">
    <source>
        <dbReference type="Pfam" id="PF07732"/>
    </source>
</evidence>
<feature type="compositionally biased region" description="Polar residues" evidence="7">
    <location>
        <begin position="270"/>
        <end position="282"/>
    </location>
</feature>
<gene>
    <name evidence="9" type="ORF">NIIDMKKI_04080</name>
</gene>
<feature type="region of interest" description="Disordered" evidence="7">
    <location>
        <begin position="242"/>
        <end position="282"/>
    </location>
</feature>
<evidence type="ECO:0000256" key="2">
    <source>
        <dbReference type="ARBA" id="ARBA00006679"/>
    </source>
</evidence>
<dbReference type="InterPro" id="IPR011707">
    <property type="entry name" value="Cu-oxidase-like_N"/>
</dbReference>
<dbReference type="PANTHER" id="PTHR33452">
    <property type="entry name" value="OXIDOREDUCTASE CATD-RELATED"/>
    <property type="match status" value="1"/>
</dbReference>
<keyword evidence="4" id="KW-0812">Transmembrane</keyword>
<protein>
    <recommendedName>
        <fullName evidence="8">Plastocyanin-like domain-containing protein</fullName>
    </recommendedName>
</protein>
<dbReference type="SUPFAM" id="SSF49503">
    <property type="entry name" value="Cupredoxins"/>
    <property type="match status" value="1"/>
</dbReference>
<evidence type="ECO:0000256" key="5">
    <source>
        <dbReference type="ARBA" id="ARBA00022989"/>
    </source>
</evidence>
<dbReference type="InterPro" id="IPR032808">
    <property type="entry name" value="DoxX"/>
</dbReference>
<evidence type="ECO:0000256" key="7">
    <source>
        <dbReference type="SAM" id="MobiDB-lite"/>
    </source>
</evidence>
<dbReference type="Pfam" id="PF07732">
    <property type="entry name" value="Cu-oxidase_3"/>
    <property type="match status" value="1"/>
</dbReference>
<dbReference type="InterPro" id="IPR051907">
    <property type="entry name" value="DoxX-like_oxidoreductase"/>
</dbReference>
<evidence type="ECO:0000313" key="9">
    <source>
        <dbReference type="EMBL" id="BCI85202.1"/>
    </source>
</evidence>
<dbReference type="Proteomes" id="UP000516380">
    <property type="component" value="Chromosome"/>
</dbReference>
<keyword evidence="6" id="KW-0472">Membrane</keyword>
<comment type="similarity">
    <text evidence="2">Belongs to the DoxX family.</text>
</comment>
<evidence type="ECO:0000256" key="4">
    <source>
        <dbReference type="ARBA" id="ARBA00022692"/>
    </source>
</evidence>
<sequence length="282" mass="29947">MLHAEGPPAAICIRLLVGLVFLSEGIQKFRYPQQLGPGRFERIGIPAATFFANLDGVVEIVCGTMIVLGLLTRVAAVPLLVDIIGAITLTKIPELRPGGFLGVQGFWGMAHDARTDLSMLLGLIFCCGPVPAGGHWMRGWSMPVDRRGFLTWSGLGMLTATGLVSACSNHPPAGKADYTLRIGHSQVEVAPGKHVSTTTYNGQFPGPLLRFTEGKQITVDVHNDTGTPEQLHWHGQHLPVEVDGSAEEGTPSSPPTACAGSRWCPARRGSASTTPTSTLVPN</sequence>
<name>A0A7G1I632_MYCKA</name>
<dbReference type="AlphaFoldDB" id="A0A7G1I632"/>
<dbReference type="Gene3D" id="2.60.40.420">
    <property type="entry name" value="Cupredoxins - blue copper proteins"/>
    <property type="match status" value="1"/>
</dbReference>
<evidence type="ECO:0000256" key="6">
    <source>
        <dbReference type="ARBA" id="ARBA00023136"/>
    </source>
</evidence>
<dbReference type="InterPro" id="IPR008972">
    <property type="entry name" value="Cupredoxin"/>
</dbReference>
<keyword evidence="5" id="KW-1133">Transmembrane helix</keyword>
<accession>A0A7G1I632</accession>
<organism evidence="9 10">
    <name type="scientific">Mycobacterium kansasii</name>
    <dbReference type="NCBI Taxonomy" id="1768"/>
    <lineage>
        <taxon>Bacteria</taxon>
        <taxon>Bacillati</taxon>
        <taxon>Actinomycetota</taxon>
        <taxon>Actinomycetes</taxon>
        <taxon>Mycobacteriales</taxon>
        <taxon>Mycobacteriaceae</taxon>
        <taxon>Mycobacterium</taxon>
    </lineage>
</organism>
<dbReference type="Pfam" id="PF07681">
    <property type="entry name" value="DoxX"/>
    <property type="match status" value="1"/>
</dbReference>
<dbReference type="EMBL" id="AP023343">
    <property type="protein sequence ID" value="BCI85202.1"/>
    <property type="molecule type" value="Genomic_DNA"/>
</dbReference>
<reference evidence="9 10" key="1">
    <citation type="submission" date="2020-07" db="EMBL/GenBank/DDBJ databases">
        <title>Mycobacterium kansasii (former subtype) with zoonotic potential isolated from diseased indoor pet cat, Japan.</title>
        <authorList>
            <person name="Fukano H."/>
            <person name="Terazono T."/>
            <person name="Hoshino Y."/>
        </authorList>
    </citation>
    <scope>NUCLEOTIDE SEQUENCE [LARGE SCALE GENOMIC DNA]</scope>
    <source>
        <strain evidence="9 10">Kuro-I</strain>
    </source>
</reference>
<comment type="subcellular location">
    <subcellularLocation>
        <location evidence="1">Cell membrane</location>
        <topology evidence="1">Multi-pass membrane protein</topology>
    </subcellularLocation>
</comment>
<feature type="domain" description="Plastocyanin-like" evidence="8">
    <location>
        <begin position="184"/>
        <end position="246"/>
    </location>
</feature>
<dbReference type="PANTHER" id="PTHR33452:SF1">
    <property type="entry name" value="INNER MEMBRANE PROTEIN YPHA-RELATED"/>
    <property type="match status" value="1"/>
</dbReference>
<evidence type="ECO:0000313" key="10">
    <source>
        <dbReference type="Proteomes" id="UP000516380"/>
    </source>
</evidence>
<dbReference type="GO" id="GO:0005507">
    <property type="term" value="F:copper ion binding"/>
    <property type="evidence" value="ECO:0007669"/>
    <property type="project" value="InterPro"/>
</dbReference>
<evidence type="ECO:0000256" key="1">
    <source>
        <dbReference type="ARBA" id="ARBA00004651"/>
    </source>
</evidence>
<proteinExistence type="inferred from homology"/>